<dbReference type="GO" id="GO:0009103">
    <property type="term" value="P:lipopolysaccharide biosynthetic process"/>
    <property type="evidence" value="ECO:0007669"/>
    <property type="project" value="TreeGrafter"/>
</dbReference>
<accession>A0A2T1D547</accession>
<evidence type="ECO:0000259" key="2">
    <source>
        <dbReference type="Pfam" id="PF00534"/>
    </source>
</evidence>
<organism evidence="4 5">
    <name type="scientific">Phormidesmis priestleyi ULC007</name>
    <dbReference type="NCBI Taxonomy" id="1920490"/>
    <lineage>
        <taxon>Bacteria</taxon>
        <taxon>Bacillati</taxon>
        <taxon>Cyanobacteriota</taxon>
        <taxon>Cyanophyceae</taxon>
        <taxon>Leptolyngbyales</taxon>
        <taxon>Leptolyngbyaceae</taxon>
        <taxon>Phormidesmis</taxon>
    </lineage>
</organism>
<protein>
    <submittedName>
        <fullName evidence="4">Group 1 glycosyl transferase</fullName>
    </submittedName>
</protein>
<dbReference type="PANTHER" id="PTHR46401">
    <property type="entry name" value="GLYCOSYLTRANSFERASE WBBK-RELATED"/>
    <property type="match status" value="1"/>
</dbReference>
<evidence type="ECO:0000256" key="1">
    <source>
        <dbReference type="ARBA" id="ARBA00022679"/>
    </source>
</evidence>
<dbReference type="SUPFAM" id="SSF53756">
    <property type="entry name" value="UDP-Glycosyltransferase/glycogen phosphorylase"/>
    <property type="match status" value="1"/>
</dbReference>
<dbReference type="Gene3D" id="3.40.50.2000">
    <property type="entry name" value="Glycogen Phosphorylase B"/>
    <property type="match status" value="2"/>
</dbReference>
<dbReference type="CDD" id="cd03801">
    <property type="entry name" value="GT4_PimA-like"/>
    <property type="match status" value="1"/>
</dbReference>
<dbReference type="GO" id="GO:0016757">
    <property type="term" value="F:glycosyltransferase activity"/>
    <property type="evidence" value="ECO:0007669"/>
    <property type="project" value="InterPro"/>
</dbReference>
<reference evidence="4 5" key="2">
    <citation type="submission" date="2018-03" db="EMBL/GenBank/DDBJ databases">
        <title>The ancient ancestry and fast evolution of plastids.</title>
        <authorList>
            <person name="Moore K.R."/>
            <person name="Magnabosco C."/>
            <person name="Momper L."/>
            <person name="Gold D.A."/>
            <person name="Bosak T."/>
            <person name="Fournier G.P."/>
        </authorList>
    </citation>
    <scope>NUCLEOTIDE SEQUENCE [LARGE SCALE GENOMIC DNA]</scope>
    <source>
        <strain evidence="4 5">ULC007</strain>
    </source>
</reference>
<feature type="domain" description="Glycosyltransferase subfamily 4-like N-terminal" evidence="3">
    <location>
        <begin position="25"/>
        <end position="188"/>
    </location>
</feature>
<dbReference type="Proteomes" id="UP000238634">
    <property type="component" value="Unassembled WGS sequence"/>
</dbReference>
<gene>
    <name evidence="4" type="ORF">C7B65_23895</name>
</gene>
<dbReference type="InterPro" id="IPR028098">
    <property type="entry name" value="Glyco_trans_4-like_N"/>
</dbReference>
<dbReference type="InterPro" id="IPR001296">
    <property type="entry name" value="Glyco_trans_1"/>
</dbReference>
<dbReference type="PANTHER" id="PTHR46401:SF2">
    <property type="entry name" value="GLYCOSYLTRANSFERASE WBBK-RELATED"/>
    <property type="match status" value="1"/>
</dbReference>
<keyword evidence="1 4" id="KW-0808">Transferase</keyword>
<sequence>MKLGYVTNYDSRSLTRSNEWSGTGYYIARSLEKQAIPLEYIGPLDNPLIYRLVQKYKRHYHELFKQKYLKNSAPYILKDYAKQISNKLLKTNVDLIFSASANPIAYLDCKQPIVFWADASFASLLDFYPDYSNLCQETIRDWHRVEQLSHQKCQLAIYSSDWAAQAAINHYRIDESKVKVVPFGANIEVEHSLYEVKDLIESRPSKLCKLLFLGVEWYRKGGDVALKVATELNKAGLNTELTIVGCQPITEDPLPNFVKPLGFISKSTDQGKARISQLIADSHFLLLPSLADCTPIVLCEANSVGVPCLTTNVGGIPTIIKDNLNGKTFDTTANPLEYCNYISSLFTNYSSYIELALSSFNEYESRLNWDMAGKAVRKLLLET</sequence>
<evidence type="ECO:0000313" key="4">
    <source>
        <dbReference type="EMBL" id="PSB15642.1"/>
    </source>
</evidence>
<dbReference type="EMBL" id="PVWG01000056">
    <property type="protein sequence ID" value="PSB15642.1"/>
    <property type="molecule type" value="Genomic_DNA"/>
</dbReference>
<keyword evidence="5" id="KW-1185">Reference proteome</keyword>
<proteinExistence type="predicted"/>
<evidence type="ECO:0000313" key="5">
    <source>
        <dbReference type="Proteomes" id="UP000238634"/>
    </source>
</evidence>
<reference evidence="4 5" key="1">
    <citation type="submission" date="2018-02" db="EMBL/GenBank/DDBJ databases">
        <authorList>
            <person name="Cohen D.B."/>
            <person name="Kent A.D."/>
        </authorList>
    </citation>
    <scope>NUCLEOTIDE SEQUENCE [LARGE SCALE GENOMIC DNA]</scope>
    <source>
        <strain evidence="4 5">ULC007</strain>
    </source>
</reference>
<dbReference type="Pfam" id="PF13439">
    <property type="entry name" value="Glyco_transf_4"/>
    <property type="match status" value="1"/>
</dbReference>
<dbReference type="OrthoDB" id="9790710at2"/>
<dbReference type="STRING" id="1920490.GCA_001895925_02811"/>
<evidence type="ECO:0000259" key="3">
    <source>
        <dbReference type="Pfam" id="PF13439"/>
    </source>
</evidence>
<dbReference type="AlphaFoldDB" id="A0A2T1D547"/>
<dbReference type="Pfam" id="PF00534">
    <property type="entry name" value="Glycos_transf_1"/>
    <property type="match status" value="1"/>
</dbReference>
<name>A0A2T1D547_9CYAN</name>
<feature type="domain" description="Glycosyl transferase family 1" evidence="2">
    <location>
        <begin position="208"/>
        <end position="349"/>
    </location>
</feature>
<dbReference type="RefSeq" id="WP_073074967.1">
    <property type="nucleotide sequence ID" value="NZ_MPPI01000053.1"/>
</dbReference>
<comment type="caution">
    <text evidence="4">The sequence shown here is derived from an EMBL/GenBank/DDBJ whole genome shotgun (WGS) entry which is preliminary data.</text>
</comment>